<keyword evidence="3" id="KW-1185">Reference proteome</keyword>
<dbReference type="HOGENOM" id="CLU_099590_0_0_7"/>
<dbReference type="InterPro" id="IPR004027">
    <property type="entry name" value="SEC_C_motif"/>
</dbReference>
<dbReference type="STRING" id="338966.Ppro_3153"/>
<dbReference type="AlphaFoldDB" id="A1ATS6"/>
<reference evidence="2 3" key="1">
    <citation type="submission" date="2006-10" db="EMBL/GenBank/DDBJ databases">
        <title>Complete sequence of chromosome of Pelobacter propionicus DSM 2379.</title>
        <authorList>
            <consortium name="US DOE Joint Genome Institute"/>
            <person name="Copeland A."/>
            <person name="Lucas S."/>
            <person name="Lapidus A."/>
            <person name="Barry K."/>
            <person name="Detter J.C."/>
            <person name="Glavina del Rio T."/>
            <person name="Hammon N."/>
            <person name="Israni S."/>
            <person name="Dalin E."/>
            <person name="Tice H."/>
            <person name="Pitluck S."/>
            <person name="Saunders E."/>
            <person name="Brettin T."/>
            <person name="Bruce D."/>
            <person name="Han C."/>
            <person name="Tapia R."/>
            <person name="Schmutz J."/>
            <person name="Larimer F."/>
            <person name="Land M."/>
            <person name="Hauser L."/>
            <person name="Kyrpides N."/>
            <person name="Kim E."/>
            <person name="Lovley D."/>
            <person name="Richardson P."/>
        </authorList>
    </citation>
    <scope>NUCLEOTIDE SEQUENCE [LARGE SCALE GENOMIC DNA]</scope>
    <source>
        <strain evidence="3">DSM 2379 / NBRC 103807 / OttBd1</strain>
    </source>
</reference>
<dbReference type="NCBIfam" id="NF002486">
    <property type="entry name" value="PRK01752.1"/>
    <property type="match status" value="1"/>
</dbReference>
<accession>A1ATS6</accession>
<evidence type="ECO:0000259" key="1">
    <source>
        <dbReference type="Pfam" id="PF17775"/>
    </source>
</evidence>
<dbReference type="eggNOG" id="COG3012">
    <property type="taxonomic scope" value="Bacteria"/>
</dbReference>
<dbReference type="PANTHER" id="PTHR33747">
    <property type="entry name" value="UPF0225 PROTEIN SCO1677"/>
    <property type="match status" value="1"/>
</dbReference>
<dbReference type="NCBIfam" id="NF002449">
    <property type="entry name" value="PRK01617.1"/>
    <property type="match status" value="1"/>
</dbReference>
<name>A1ATS6_PELPD</name>
<dbReference type="PANTHER" id="PTHR33747:SF1">
    <property type="entry name" value="ADENYLATE CYCLASE-ASSOCIATED CAP C-TERMINAL DOMAIN-CONTAINING PROTEIN"/>
    <property type="match status" value="1"/>
</dbReference>
<dbReference type="InterPro" id="IPR032710">
    <property type="entry name" value="NTF2-like_dom_sf"/>
</dbReference>
<protein>
    <submittedName>
        <fullName evidence="2">SEC-C motif domain protein</fullName>
    </submittedName>
</protein>
<dbReference type="SUPFAM" id="SSF54427">
    <property type="entry name" value="NTF2-like"/>
    <property type="match status" value="1"/>
</dbReference>
<dbReference type="Proteomes" id="UP000006732">
    <property type="component" value="Chromosome"/>
</dbReference>
<dbReference type="RefSeq" id="WP_011736979.1">
    <property type="nucleotide sequence ID" value="NC_008609.1"/>
</dbReference>
<evidence type="ECO:0000313" key="3">
    <source>
        <dbReference type="Proteomes" id="UP000006732"/>
    </source>
</evidence>
<feature type="domain" description="YchJ-like middle NTF2-like" evidence="1">
    <location>
        <begin position="28"/>
        <end position="127"/>
    </location>
</feature>
<dbReference type="InterPro" id="IPR048469">
    <property type="entry name" value="YchJ-like_M"/>
</dbReference>
<dbReference type="Pfam" id="PF17775">
    <property type="entry name" value="YchJ_M-like"/>
    <property type="match status" value="1"/>
</dbReference>
<dbReference type="Gene3D" id="3.10.450.50">
    <property type="match status" value="1"/>
</dbReference>
<evidence type="ECO:0000313" key="2">
    <source>
        <dbReference type="EMBL" id="ABL00747.1"/>
    </source>
</evidence>
<sequence length="160" mass="17903">MNTCPCGSGTAYEDCCQPIISGARPAQTAEELMRARYSAHVKVDVDFILTSTHPDHRKGYDHQGTREWAEKSEWLGLEILGTQQGGAQDETGQVEFIAHYRDGEGSHDHHENALFQRKNGVWLFTDGVRVRPKPLIVEKIGRNDPCRCGSGQKYKKCCGK</sequence>
<dbReference type="KEGG" id="ppd:Ppro_3153"/>
<organism evidence="2 3">
    <name type="scientific">Pelobacter propionicus (strain DSM 2379 / NBRC 103807 / OttBd1)</name>
    <dbReference type="NCBI Taxonomy" id="338966"/>
    <lineage>
        <taxon>Bacteria</taxon>
        <taxon>Pseudomonadati</taxon>
        <taxon>Thermodesulfobacteriota</taxon>
        <taxon>Desulfuromonadia</taxon>
        <taxon>Desulfuromonadales</taxon>
        <taxon>Desulfuromonadaceae</taxon>
        <taxon>Pelobacter</taxon>
    </lineage>
</organism>
<dbReference type="SUPFAM" id="SSF103642">
    <property type="entry name" value="Sec-C motif"/>
    <property type="match status" value="1"/>
</dbReference>
<dbReference type="OrthoDB" id="21421at2"/>
<gene>
    <name evidence="2" type="ordered locus">Ppro_3153</name>
</gene>
<dbReference type="EMBL" id="CP000482">
    <property type="protein sequence ID" value="ABL00747.1"/>
    <property type="molecule type" value="Genomic_DNA"/>
</dbReference>
<proteinExistence type="predicted"/>
<dbReference type="Pfam" id="PF02810">
    <property type="entry name" value="SEC-C"/>
    <property type="match status" value="2"/>
</dbReference>